<reference evidence="5" key="1">
    <citation type="submission" date="2023-03" db="EMBL/GenBank/DDBJ databases">
        <authorList>
            <person name="Steffen K."/>
            <person name="Cardenas P."/>
        </authorList>
    </citation>
    <scope>NUCLEOTIDE SEQUENCE</scope>
</reference>
<protein>
    <submittedName>
        <fullName evidence="5">Kelch-like protein 8</fullName>
    </submittedName>
</protein>
<keyword evidence="2" id="KW-0677">Repeat</keyword>
<dbReference type="InterPro" id="IPR006652">
    <property type="entry name" value="Kelch_1"/>
</dbReference>
<feature type="domain" description="BTB" evidence="4">
    <location>
        <begin position="89"/>
        <end position="156"/>
    </location>
</feature>
<dbReference type="Pfam" id="PF07707">
    <property type="entry name" value="BACK"/>
    <property type="match status" value="1"/>
</dbReference>
<evidence type="ECO:0000256" key="1">
    <source>
        <dbReference type="ARBA" id="ARBA00022441"/>
    </source>
</evidence>
<dbReference type="Pfam" id="PF00651">
    <property type="entry name" value="BTB"/>
    <property type="match status" value="1"/>
</dbReference>
<dbReference type="SUPFAM" id="SSF54695">
    <property type="entry name" value="POZ domain"/>
    <property type="match status" value="1"/>
</dbReference>
<dbReference type="InterPro" id="IPR000210">
    <property type="entry name" value="BTB/POZ_dom"/>
</dbReference>
<dbReference type="SUPFAM" id="SSF117281">
    <property type="entry name" value="Kelch motif"/>
    <property type="match status" value="2"/>
</dbReference>
<evidence type="ECO:0000313" key="6">
    <source>
        <dbReference type="Proteomes" id="UP001174909"/>
    </source>
</evidence>
<feature type="region of interest" description="Disordered" evidence="3">
    <location>
        <begin position="1"/>
        <end position="33"/>
    </location>
</feature>
<evidence type="ECO:0000313" key="5">
    <source>
        <dbReference type="EMBL" id="CAI8041546.1"/>
    </source>
</evidence>
<dbReference type="EMBL" id="CASHTH010003192">
    <property type="protein sequence ID" value="CAI8041546.1"/>
    <property type="molecule type" value="Genomic_DNA"/>
</dbReference>
<dbReference type="PANTHER" id="PTHR24412">
    <property type="entry name" value="KELCH PROTEIN"/>
    <property type="match status" value="1"/>
</dbReference>
<evidence type="ECO:0000256" key="2">
    <source>
        <dbReference type="ARBA" id="ARBA00022737"/>
    </source>
</evidence>
<keyword evidence="1" id="KW-0880">Kelch repeat</keyword>
<feature type="compositionally biased region" description="Acidic residues" evidence="3">
    <location>
        <begin position="13"/>
        <end position="24"/>
    </location>
</feature>
<evidence type="ECO:0000259" key="4">
    <source>
        <dbReference type="PROSITE" id="PS50097"/>
    </source>
</evidence>
<dbReference type="PROSITE" id="PS50097">
    <property type="entry name" value="BTB"/>
    <property type="match status" value="1"/>
</dbReference>
<dbReference type="Gene3D" id="2.120.10.80">
    <property type="entry name" value="Kelch-type beta propeller"/>
    <property type="match status" value="2"/>
</dbReference>
<name>A0AA35X6M6_GEOBA</name>
<dbReference type="SMART" id="SM00875">
    <property type="entry name" value="BACK"/>
    <property type="match status" value="1"/>
</dbReference>
<dbReference type="Proteomes" id="UP001174909">
    <property type="component" value="Unassembled WGS sequence"/>
</dbReference>
<dbReference type="InterPro" id="IPR011705">
    <property type="entry name" value="BACK"/>
</dbReference>
<dbReference type="PRINTS" id="PR00501">
    <property type="entry name" value="KELCHREPEAT"/>
</dbReference>
<dbReference type="PANTHER" id="PTHR24412:SF419">
    <property type="entry name" value="KELCH-LIKE PROTEIN 20"/>
    <property type="match status" value="1"/>
</dbReference>
<dbReference type="AlphaFoldDB" id="A0AA35X6M6"/>
<accession>A0AA35X6M6</accession>
<organism evidence="5 6">
    <name type="scientific">Geodia barretti</name>
    <name type="common">Barrett's horny sponge</name>
    <dbReference type="NCBI Taxonomy" id="519541"/>
    <lineage>
        <taxon>Eukaryota</taxon>
        <taxon>Metazoa</taxon>
        <taxon>Porifera</taxon>
        <taxon>Demospongiae</taxon>
        <taxon>Heteroscleromorpha</taxon>
        <taxon>Tetractinellida</taxon>
        <taxon>Astrophorina</taxon>
        <taxon>Geodiidae</taxon>
        <taxon>Geodia</taxon>
    </lineage>
</organism>
<dbReference type="Gene3D" id="3.30.710.10">
    <property type="entry name" value="Potassium Channel Kv1.1, Chain A"/>
    <property type="match status" value="1"/>
</dbReference>
<dbReference type="InterPro" id="IPR015915">
    <property type="entry name" value="Kelch-typ_b-propeller"/>
</dbReference>
<sequence length="640" mass="70555">MAATPPARNLALSEDEQEEVEEENQPQVPAISPPVDVEALAKTMTSVLISGGSEEPRGSREEMQLFEAKEHPGEAFERMQQMREEQKLCDVVLEVGGEEILAHRLVLAASSQYFSSMFAGGMRESRQERVELKEVEAGAMKLLVEFAYTCKLEITTQNVQSVMMASSIYSFPSVFEAAAKFLECQLHPSNCLGIRSFARTYGSTRLVQLASEYFQSHFMDAIKNEEFLSLSGDDLAWLLDSDDVNVRSEEDVYRAVETWLGVRTEERVPHLPALISVVRLPLLSTSFLTEQVEANPFVRKSLKCRDFVDDAKNFHLMPEKFWHLEDRRFHPRKSTVGMLFAVGGRGAIGEPFSSVECYDFRTNSWHEGPELCSRRRHVGVAYLDGKLYAVGGHDGHQHLNSVECYDPKKGVWQYVQPMKTLRRGIAVGAIGGPMYAVGGLDDVNCYRTVERYDPQSDEWTEVCSLRSPRGGVGVAQLGKYLYAAGGNDGSASLQTVERYDPHVNKWTEVAPMAKRRAGVGVVALNGYLYAVGGFDDASPLDTVERYNPKTNSWQFMTSMHVCRGGVGLSAVGGYLFAVGGHDGKAYLNTAEIYSPNSDSWSPIASMATSRAGAGVIAFPLLSLSGGSGSHTTPPESLESL</sequence>
<dbReference type="Pfam" id="PF01344">
    <property type="entry name" value="Kelch_1"/>
    <property type="match status" value="6"/>
</dbReference>
<proteinExistence type="predicted"/>
<evidence type="ECO:0000256" key="3">
    <source>
        <dbReference type="SAM" id="MobiDB-lite"/>
    </source>
</evidence>
<dbReference type="Gene3D" id="1.25.40.420">
    <property type="match status" value="1"/>
</dbReference>
<dbReference type="InterPro" id="IPR011333">
    <property type="entry name" value="SKP1/BTB/POZ_sf"/>
</dbReference>
<keyword evidence="6" id="KW-1185">Reference proteome</keyword>
<gene>
    <name evidence="5" type="ORF">GBAR_LOCUS23083</name>
</gene>
<comment type="caution">
    <text evidence="5">The sequence shown here is derived from an EMBL/GenBank/DDBJ whole genome shotgun (WGS) entry which is preliminary data.</text>
</comment>
<dbReference type="SMART" id="SM00225">
    <property type="entry name" value="BTB"/>
    <property type="match status" value="1"/>
</dbReference>
<dbReference type="SMART" id="SM00612">
    <property type="entry name" value="Kelch"/>
    <property type="match status" value="6"/>
</dbReference>
<dbReference type="FunFam" id="1.25.40.420:FF:000001">
    <property type="entry name" value="Kelch-like family member 12"/>
    <property type="match status" value="1"/>
</dbReference>